<protein>
    <submittedName>
        <fullName evidence="5">LacI family DNA-binding transcriptional regulator</fullName>
    </submittedName>
</protein>
<dbReference type="Pfam" id="PF13377">
    <property type="entry name" value="Peripla_BP_3"/>
    <property type="match status" value="1"/>
</dbReference>
<dbReference type="Proteomes" id="UP001158045">
    <property type="component" value="Unassembled WGS sequence"/>
</dbReference>
<evidence type="ECO:0000259" key="4">
    <source>
        <dbReference type="PROSITE" id="PS50932"/>
    </source>
</evidence>
<dbReference type="EMBL" id="JARYZI010000020">
    <property type="protein sequence ID" value="MDH8679901.1"/>
    <property type="molecule type" value="Genomic_DNA"/>
</dbReference>
<feature type="domain" description="HTH lacI-type" evidence="4">
    <location>
        <begin position="4"/>
        <end position="58"/>
    </location>
</feature>
<dbReference type="RefSeq" id="WP_281095796.1">
    <property type="nucleotide sequence ID" value="NZ_JARYZI010000020.1"/>
</dbReference>
<dbReference type="Gene3D" id="3.40.50.2300">
    <property type="match status" value="2"/>
</dbReference>
<dbReference type="Gene3D" id="1.10.260.40">
    <property type="entry name" value="lambda repressor-like DNA-binding domains"/>
    <property type="match status" value="1"/>
</dbReference>
<keyword evidence="6" id="KW-1185">Reference proteome</keyword>
<dbReference type="InterPro" id="IPR046335">
    <property type="entry name" value="LacI/GalR-like_sensor"/>
</dbReference>
<evidence type="ECO:0000313" key="5">
    <source>
        <dbReference type="EMBL" id="MDH8679901.1"/>
    </source>
</evidence>
<dbReference type="GO" id="GO:0003677">
    <property type="term" value="F:DNA binding"/>
    <property type="evidence" value="ECO:0007669"/>
    <property type="project" value="UniProtKB-KW"/>
</dbReference>
<evidence type="ECO:0000256" key="2">
    <source>
        <dbReference type="ARBA" id="ARBA00023125"/>
    </source>
</evidence>
<evidence type="ECO:0000256" key="3">
    <source>
        <dbReference type="ARBA" id="ARBA00023163"/>
    </source>
</evidence>
<dbReference type="Pfam" id="PF00356">
    <property type="entry name" value="LacI"/>
    <property type="match status" value="1"/>
</dbReference>
<dbReference type="CDD" id="cd06267">
    <property type="entry name" value="PBP1_LacI_sugar_binding-like"/>
    <property type="match status" value="1"/>
</dbReference>
<evidence type="ECO:0000256" key="1">
    <source>
        <dbReference type="ARBA" id="ARBA00023015"/>
    </source>
</evidence>
<dbReference type="InterPro" id="IPR000843">
    <property type="entry name" value="HTH_LacI"/>
</dbReference>
<dbReference type="PANTHER" id="PTHR30146:SF24">
    <property type="entry name" value="XYLOSE OPERON REGULATORY PROTEIN"/>
    <property type="match status" value="1"/>
</dbReference>
<dbReference type="SUPFAM" id="SSF47413">
    <property type="entry name" value="lambda repressor-like DNA-binding domains"/>
    <property type="match status" value="1"/>
</dbReference>
<organism evidence="5 6">
    <name type="scientific">Fusibacter bizertensis</name>
    <dbReference type="NCBI Taxonomy" id="1488331"/>
    <lineage>
        <taxon>Bacteria</taxon>
        <taxon>Bacillati</taxon>
        <taxon>Bacillota</taxon>
        <taxon>Clostridia</taxon>
        <taxon>Eubacteriales</taxon>
        <taxon>Eubacteriales Family XII. Incertae Sedis</taxon>
        <taxon>Fusibacter</taxon>
    </lineage>
</organism>
<accession>A0ABT6NHL5</accession>
<gene>
    <name evidence="5" type="ORF">QE109_17270</name>
</gene>
<dbReference type="SMART" id="SM00354">
    <property type="entry name" value="HTH_LACI"/>
    <property type="match status" value="1"/>
</dbReference>
<sequence length="340" mass="38179">MKNLNIKDIAKLAGVGVSTVSRVINQHTDVKDETRKHVQEIIETYNYIPNNSARNLKRNESMDVGILIKGMYNPFFARMIQSIEKRLSSAGYSAIIHYNIEGNKDIDAANEFILEKKLKGVICLGGDFDKLTDQEIQRLGVPFILASTEIPENLNRSLFSSVIIDNEMAAYRAVKYLSDMGHNKIALITTGNEDKSIGTIRTQGYLRALSEQNIEKKENYFEVGAYTFETGYEAMCRLLEKANDITAVFAISDVMAIGAAKAMYEKGIKIPDDISLIGFDDIDYAEFFNPPLTTVHQPVEEIAESTADIMIGILDDNLKHQHIIFDTEIVIRNSCKQMNC</sequence>
<dbReference type="PROSITE" id="PS50932">
    <property type="entry name" value="HTH_LACI_2"/>
    <property type="match status" value="1"/>
</dbReference>
<dbReference type="CDD" id="cd01392">
    <property type="entry name" value="HTH_LacI"/>
    <property type="match status" value="1"/>
</dbReference>
<keyword evidence="3" id="KW-0804">Transcription</keyword>
<dbReference type="PRINTS" id="PR00036">
    <property type="entry name" value="HTHLACI"/>
</dbReference>
<dbReference type="InterPro" id="IPR010982">
    <property type="entry name" value="Lambda_DNA-bd_dom_sf"/>
</dbReference>
<name>A0ABT6NHL5_9FIRM</name>
<dbReference type="InterPro" id="IPR028082">
    <property type="entry name" value="Peripla_BP_I"/>
</dbReference>
<keyword evidence="2 5" id="KW-0238">DNA-binding</keyword>
<dbReference type="PROSITE" id="PS00356">
    <property type="entry name" value="HTH_LACI_1"/>
    <property type="match status" value="1"/>
</dbReference>
<evidence type="ECO:0000313" key="6">
    <source>
        <dbReference type="Proteomes" id="UP001158045"/>
    </source>
</evidence>
<dbReference type="PANTHER" id="PTHR30146">
    <property type="entry name" value="LACI-RELATED TRANSCRIPTIONAL REPRESSOR"/>
    <property type="match status" value="1"/>
</dbReference>
<proteinExistence type="predicted"/>
<reference evidence="5 6" key="1">
    <citation type="submission" date="2023-04" db="EMBL/GenBank/DDBJ databases">
        <title>Fusibacter bizertensis strain WBS, isolated from littoral bottom sediments of the Arctic seas - biochemical and genomic analysis.</title>
        <authorList>
            <person name="Brioukhanov A.L."/>
        </authorList>
    </citation>
    <scope>NUCLEOTIDE SEQUENCE [LARGE SCALE GENOMIC DNA]</scope>
    <source>
        <strain evidence="5 6">WBS</strain>
    </source>
</reference>
<comment type="caution">
    <text evidence="5">The sequence shown here is derived from an EMBL/GenBank/DDBJ whole genome shotgun (WGS) entry which is preliminary data.</text>
</comment>
<dbReference type="SUPFAM" id="SSF53822">
    <property type="entry name" value="Periplasmic binding protein-like I"/>
    <property type="match status" value="1"/>
</dbReference>
<keyword evidence="1" id="KW-0805">Transcription regulation</keyword>